<accession>A0ABR7NK44</accession>
<evidence type="ECO:0000313" key="1">
    <source>
        <dbReference type="EMBL" id="MBC8576776.1"/>
    </source>
</evidence>
<dbReference type="SUPFAM" id="SSF51556">
    <property type="entry name" value="Metallo-dependent hydrolases"/>
    <property type="match status" value="1"/>
</dbReference>
<dbReference type="PANTHER" id="PTHR10443">
    <property type="entry name" value="MICROSOMAL DIPEPTIDASE"/>
    <property type="match status" value="1"/>
</dbReference>
<dbReference type="PANTHER" id="PTHR10443:SF12">
    <property type="entry name" value="DIPEPTIDASE"/>
    <property type="match status" value="1"/>
</dbReference>
<reference evidence="1 2" key="1">
    <citation type="submission" date="2020-08" db="EMBL/GenBank/DDBJ databases">
        <title>Genome public.</title>
        <authorList>
            <person name="Liu C."/>
            <person name="Sun Q."/>
        </authorList>
    </citation>
    <scope>NUCLEOTIDE SEQUENCE [LARGE SCALE GENOMIC DNA]</scope>
    <source>
        <strain evidence="1 2">BX1</strain>
    </source>
</reference>
<dbReference type="InterPro" id="IPR032466">
    <property type="entry name" value="Metal_Hydrolase"/>
</dbReference>
<dbReference type="Pfam" id="PF01244">
    <property type="entry name" value="Peptidase_M19"/>
    <property type="match status" value="1"/>
</dbReference>
<sequence>MRPYALIDLHCDTLTDCKYAAGNPDTLDDPKRVLSLSAIPRDVRWAQFFAIFIPDEQRGRAAIDYFDQNRRNFDRQMKRFSDRVSPCRSLGDMEAAFAQSKTAAFLTVENGSALAGDLSRVRVLAEAGVCAVTLVWNGENEIGSGHSTGHGLSAFGRAVIPEMERCGILVDVSHLNDPGFEDLLEVAQKPFLATHSNARAVAGHRRNLTDEMIREMVRRGCLIGLNYFVSFLRDGGEVTSLDDLYRHIVHFLELGASKNLALGSDFDGAALPDCLNTPQKAAEAYGYLLARGIGREQADGIFYQNARRFFAENLA</sequence>
<proteinExistence type="predicted"/>
<dbReference type="Proteomes" id="UP000658131">
    <property type="component" value="Unassembled WGS sequence"/>
</dbReference>
<dbReference type="EMBL" id="JACRTB010000015">
    <property type="protein sequence ID" value="MBC8576776.1"/>
    <property type="molecule type" value="Genomic_DNA"/>
</dbReference>
<dbReference type="Gene3D" id="3.20.20.140">
    <property type="entry name" value="Metal-dependent hydrolases"/>
    <property type="match status" value="1"/>
</dbReference>
<evidence type="ECO:0000313" key="2">
    <source>
        <dbReference type="Proteomes" id="UP000658131"/>
    </source>
</evidence>
<keyword evidence="2" id="KW-1185">Reference proteome</keyword>
<dbReference type="RefSeq" id="WP_262400278.1">
    <property type="nucleotide sequence ID" value="NZ_JACRTB010000015.1"/>
</dbReference>
<comment type="caution">
    <text evidence="1">The sequence shown here is derived from an EMBL/GenBank/DDBJ whole genome shotgun (WGS) entry which is preliminary data.</text>
</comment>
<gene>
    <name evidence="1" type="ORF">H8717_10235</name>
</gene>
<dbReference type="PROSITE" id="PS51365">
    <property type="entry name" value="RENAL_DIPEPTIDASE_2"/>
    <property type="match status" value="1"/>
</dbReference>
<organism evidence="1 2">
    <name type="scientific">Yanshouia hominis</name>
    <dbReference type="NCBI Taxonomy" id="2763673"/>
    <lineage>
        <taxon>Bacteria</taxon>
        <taxon>Bacillati</taxon>
        <taxon>Bacillota</taxon>
        <taxon>Clostridia</taxon>
        <taxon>Eubacteriales</taxon>
        <taxon>Oscillospiraceae</taxon>
        <taxon>Yanshouia</taxon>
    </lineage>
</organism>
<protein>
    <submittedName>
        <fullName evidence="1">Membrane dipeptidase</fullName>
    </submittedName>
</protein>
<name>A0ABR7NK44_9FIRM</name>
<dbReference type="InterPro" id="IPR008257">
    <property type="entry name" value="Pept_M19"/>
</dbReference>